<evidence type="ECO:0000259" key="6">
    <source>
        <dbReference type="PROSITE" id="PS51935"/>
    </source>
</evidence>
<evidence type="ECO:0000256" key="2">
    <source>
        <dbReference type="ARBA" id="ARBA00022670"/>
    </source>
</evidence>
<reference evidence="8" key="1">
    <citation type="journal article" date="2019" name="Int. J. Syst. Evol. Microbiol.">
        <title>The Global Catalogue of Microorganisms (GCM) 10K type strain sequencing project: providing services to taxonomists for standard genome sequencing and annotation.</title>
        <authorList>
            <consortium name="The Broad Institute Genomics Platform"/>
            <consortium name="The Broad Institute Genome Sequencing Center for Infectious Disease"/>
            <person name="Wu L."/>
            <person name="Ma J."/>
        </authorList>
    </citation>
    <scope>NUCLEOTIDE SEQUENCE [LARGE SCALE GENOMIC DNA]</scope>
    <source>
        <strain evidence="8">JCM 6835</strain>
    </source>
</reference>
<dbReference type="PANTHER" id="PTHR47359">
    <property type="entry name" value="PEPTIDOGLYCAN DL-ENDOPEPTIDASE CWLO"/>
    <property type="match status" value="1"/>
</dbReference>
<dbReference type="Gene3D" id="3.90.1720.10">
    <property type="entry name" value="endopeptidase domain like (from Nostoc punctiforme)"/>
    <property type="match status" value="1"/>
</dbReference>
<evidence type="ECO:0000256" key="1">
    <source>
        <dbReference type="ARBA" id="ARBA00007074"/>
    </source>
</evidence>
<feature type="domain" description="NlpC/P60" evidence="6">
    <location>
        <begin position="312"/>
        <end position="445"/>
    </location>
</feature>
<protein>
    <recommendedName>
        <fullName evidence="6">NlpC/P60 domain-containing protein</fullName>
    </recommendedName>
</protein>
<feature type="region of interest" description="Disordered" evidence="5">
    <location>
        <begin position="194"/>
        <end position="224"/>
    </location>
</feature>
<evidence type="ECO:0000256" key="3">
    <source>
        <dbReference type="ARBA" id="ARBA00022801"/>
    </source>
</evidence>
<evidence type="ECO:0000313" key="7">
    <source>
        <dbReference type="EMBL" id="GAA2653530.1"/>
    </source>
</evidence>
<keyword evidence="8" id="KW-1185">Reference proteome</keyword>
<evidence type="ECO:0000313" key="8">
    <source>
        <dbReference type="Proteomes" id="UP001501666"/>
    </source>
</evidence>
<keyword evidence="2" id="KW-0645">Protease</keyword>
<accession>A0ABP6DWW6</accession>
<sequence>MIAELGLAKLIAAGGGMVSGIALLAGMTGGAQHAAVSAQPDQRAAAVCSYVPDGTVRRDHQPKIVSKVGLSREQAANAQAIVDVATDLNLPRRAAVIGIATALQESDLKDGVVGDNGQAHGIFQQHPQHGWGTHAQVTDPNYAARTFYKRLIKVGKWDTRPLTEAAQAVQRSAFPDAYAKHEPHAEKIVAALTMTPEASSTSRPTSPKDGRPITGDDPPRLTSHDRATISDSIEAAASLGIPREAVVDDLAATLRRAAPQAEGEGLDSGDHKHQAEQLVTSLTKKLCAKLSALATKTKDLPGEIVRDVATITGRALKAVTAALDQRGVKYSWGGGGPSGPSYGIGRGASTKGFDCSGLTEYAWAKAGLGIGGTTYEQVKSGSHIPRSQVKAGDLVFYETNSGIPGPDHVGLAINNKEMVNAPHTGAVVRVDSIDRNGYSTAIRPN</sequence>
<dbReference type="Pfam" id="PF00877">
    <property type="entry name" value="NLPC_P60"/>
    <property type="match status" value="1"/>
</dbReference>
<proteinExistence type="inferred from homology"/>
<name>A0ABP6DWW6_9ACTN</name>
<dbReference type="PROSITE" id="PS51935">
    <property type="entry name" value="NLPC_P60"/>
    <property type="match status" value="1"/>
</dbReference>
<dbReference type="RefSeq" id="WP_346145504.1">
    <property type="nucleotide sequence ID" value="NZ_BAAATE010000004.1"/>
</dbReference>
<gene>
    <name evidence="7" type="ORF">GCM10010412_021710</name>
</gene>
<dbReference type="Proteomes" id="UP001501666">
    <property type="component" value="Unassembled WGS sequence"/>
</dbReference>
<keyword evidence="4" id="KW-0788">Thiol protease</keyword>
<dbReference type="InterPro" id="IPR038765">
    <property type="entry name" value="Papain-like_cys_pep_sf"/>
</dbReference>
<dbReference type="SUPFAM" id="SSF54001">
    <property type="entry name" value="Cysteine proteinases"/>
    <property type="match status" value="1"/>
</dbReference>
<comment type="caution">
    <text evidence="7">The sequence shown here is derived from an EMBL/GenBank/DDBJ whole genome shotgun (WGS) entry which is preliminary data.</text>
</comment>
<evidence type="ECO:0000256" key="4">
    <source>
        <dbReference type="ARBA" id="ARBA00022807"/>
    </source>
</evidence>
<dbReference type="InterPro" id="IPR000064">
    <property type="entry name" value="NLP_P60_dom"/>
</dbReference>
<comment type="similarity">
    <text evidence="1">Belongs to the peptidase C40 family.</text>
</comment>
<keyword evidence="3" id="KW-0378">Hydrolase</keyword>
<evidence type="ECO:0000256" key="5">
    <source>
        <dbReference type="SAM" id="MobiDB-lite"/>
    </source>
</evidence>
<feature type="compositionally biased region" description="Polar residues" evidence="5">
    <location>
        <begin position="196"/>
        <end position="205"/>
    </location>
</feature>
<organism evidence="7 8">
    <name type="scientific">Nonomuraea recticatena</name>
    <dbReference type="NCBI Taxonomy" id="46178"/>
    <lineage>
        <taxon>Bacteria</taxon>
        <taxon>Bacillati</taxon>
        <taxon>Actinomycetota</taxon>
        <taxon>Actinomycetes</taxon>
        <taxon>Streptosporangiales</taxon>
        <taxon>Streptosporangiaceae</taxon>
        <taxon>Nonomuraea</taxon>
    </lineage>
</organism>
<dbReference type="InterPro" id="IPR051794">
    <property type="entry name" value="PG_Endopeptidase_C40"/>
</dbReference>
<dbReference type="PANTHER" id="PTHR47359:SF3">
    <property type="entry name" value="NLP_P60 DOMAIN-CONTAINING PROTEIN-RELATED"/>
    <property type="match status" value="1"/>
</dbReference>
<dbReference type="EMBL" id="BAAATE010000004">
    <property type="protein sequence ID" value="GAA2653530.1"/>
    <property type="molecule type" value="Genomic_DNA"/>
</dbReference>